<sequence>MERLMRYPVAIIGGGPVVLSSSILLSLRNIPHVLFERHHGTSIHPKACGLNQRTGEIFRQTGVEQAIITQGAPPDTCSKTAWFTSLGPTGTKIVSRDAWGGGKYADEYMAASPSRYVMLPQIRLEPILSRRAKQLNPSGVHYGAEVTDIIEYRGSSRPSEIIQPSYVIAADGGRLVTNKLGIELHEEKDIVDMVTAHIRAPIASQYPEPEAFITWFINPDMGGKTEEWMFACIIRPDDPQKFDNNTMVTRVKKSINIPDLPVEVLSVSHWFVNAISAERRYRSINGRTFLVGDAEHRIPPWSALGVNTSIQDANNMVWKLALVLQNKLGKSDLLDTYDEERRPVGERVAQSSLVNLQSHNLIIDKALRIGKDTSAKDNRTAMQALFDKNHAGHAQMYAGVQRAQTILDTEFKAPGAEIGWFYPTADINNEGQDNYHDGQLNEDGKLNTAKYFPSTIPGHHFPHMWLRKAGHVVSSRDLLCLDKFVLFTADLACWSRVEHELIKVIPIGSKDLEDIDGKWSQFSGVGRSGAVLVRQDGIVAWRSKLAGEDNVNKLYAALTKILRI</sequence>
<dbReference type="PRINTS" id="PR00420">
    <property type="entry name" value="RNGMNOXGNASE"/>
</dbReference>
<accession>W7EEB3</accession>
<reference evidence="5 6" key="1">
    <citation type="journal article" date="2013" name="PLoS Genet.">
        <title>Comparative genome structure, secondary metabolite, and effector coding capacity across Cochliobolus pathogens.</title>
        <authorList>
            <person name="Condon B.J."/>
            <person name="Leng Y."/>
            <person name="Wu D."/>
            <person name="Bushley K.E."/>
            <person name="Ohm R.A."/>
            <person name="Otillar R."/>
            <person name="Martin J."/>
            <person name="Schackwitz W."/>
            <person name="Grimwood J."/>
            <person name="MohdZainudin N."/>
            <person name="Xue C."/>
            <person name="Wang R."/>
            <person name="Manning V.A."/>
            <person name="Dhillon B."/>
            <person name="Tu Z.J."/>
            <person name="Steffenson B.J."/>
            <person name="Salamov A."/>
            <person name="Sun H."/>
            <person name="Lowry S."/>
            <person name="LaButti K."/>
            <person name="Han J."/>
            <person name="Copeland A."/>
            <person name="Lindquist E."/>
            <person name="Barry K."/>
            <person name="Schmutz J."/>
            <person name="Baker S.E."/>
            <person name="Ciuffetti L.M."/>
            <person name="Grigoriev I.V."/>
            <person name="Zhong S."/>
            <person name="Turgeon B.G."/>
        </authorList>
    </citation>
    <scope>NUCLEOTIDE SEQUENCE [LARGE SCALE GENOMIC DNA]</scope>
    <source>
        <strain evidence="5 6">FI3</strain>
    </source>
</reference>
<dbReference type="EMBL" id="KI968771">
    <property type="protein sequence ID" value="EUN24200.1"/>
    <property type="molecule type" value="Genomic_DNA"/>
</dbReference>
<evidence type="ECO:0000256" key="1">
    <source>
        <dbReference type="ARBA" id="ARBA00022630"/>
    </source>
</evidence>
<evidence type="ECO:0000256" key="2">
    <source>
        <dbReference type="ARBA" id="ARBA00022827"/>
    </source>
</evidence>
<evidence type="ECO:0000256" key="3">
    <source>
        <dbReference type="ARBA" id="ARBA00023002"/>
    </source>
</evidence>
<dbReference type="SUPFAM" id="SSF51905">
    <property type="entry name" value="FAD/NAD(P)-binding domain"/>
    <property type="match status" value="1"/>
</dbReference>
<dbReference type="GO" id="GO:0016709">
    <property type="term" value="F:oxidoreductase activity, acting on paired donors, with incorporation or reduction of molecular oxygen, NAD(P)H as one donor, and incorporation of one atom of oxygen"/>
    <property type="evidence" value="ECO:0007669"/>
    <property type="project" value="UniProtKB-ARBA"/>
</dbReference>
<keyword evidence="2" id="KW-0274">FAD</keyword>
<dbReference type="Gene3D" id="3.40.30.120">
    <property type="match status" value="1"/>
</dbReference>
<evidence type="ECO:0000313" key="6">
    <source>
        <dbReference type="Proteomes" id="UP000054337"/>
    </source>
</evidence>
<protein>
    <recommendedName>
        <fullName evidence="4">FAD-binding domain-containing protein</fullName>
    </recommendedName>
</protein>
<feature type="domain" description="FAD-binding" evidence="4">
    <location>
        <begin position="7"/>
        <end position="351"/>
    </location>
</feature>
<dbReference type="GO" id="GO:0071949">
    <property type="term" value="F:FAD binding"/>
    <property type="evidence" value="ECO:0007669"/>
    <property type="project" value="InterPro"/>
</dbReference>
<dbReference type="Gene3D" id="3.30.9.10">
    <property type="entry name" value="D-Amino Acid Oxidase, subunit A, domain 2"/>
    <property type="match status" value="1"/>
</dbReference>
<dbReference type="PANTHER" id="PTHR43004">
    <property type="entry name" value="TRK SYSTEM POTASSIUM UPTAKE PROTEIN"/>
    <property type="match status" value="1"/>
</dbReference>
<dbReference type="PANTHER" id="PTHR43004:SF8">
    <property type="entry name" value="FAD-BINDING DOMAIN-CONTAINING PROTEIN-RELATED"/>
    <property type="match status" value="1"/>
</dbReference>
<dbReference type="OrthoDB" id="2096480at2759"/>
<keyword evidence="6" id="KW-1185">Reference proteome</keyword>
<dbReference type="GeneID" id="26256836"/>
<name>W7EEB3_BIPV3</name>
<dbReference type="AlphaFoldDB" id="W7EEB3"/>
<keyword evidence="3" id="KW-0560">Oxidoreductase</keyword>
<dbReference type="Gene3D" id="3.50.50.60">
    <property type="entry name" value="FAD/NAD(P)-binding domain"/>
    <property type="match status" value="1"/>
</dbReference>
<organism evidence="5 6">
    <name type="scientific">Bipolaris victoriae (strain FI3)</name>
    <name type="common">Victoria blight of oats agent</name>
    <name type="synonym">Cochliobolus victoriae</name>
    <dbReference type="NCBI Taxonomy" id="930091"/>
    <lineage>
        <taxon>Eukaryota</taxon>
        <taxon>Fungi</taxon>
        <taxon>Dikarya</taxon>
        <taxon>Ascomycota</taxon>
        <taxon>Pezizomycotina</taxon>
        <taxon>Dothideomycetes</taxon>
        <taxon>Pleosporomycetidae</taxon>
        <taxon>Pleosporales</taxon>
        <taxon>Pleosporineae</taxon>
        <taxon>Pleosporaceae</taxon>
        <taxon>Bipolaris</taxon>
    </lineage>
</organism>
<dbReference type="Pfam" id="PF21274">
    <property type="entry name" value="Rng_hyd_C"/>
    <property type="match status" value="1"/>
</dbReference>
<dbReference type="InterPro" id="IPR050641">
    <property type="entry name" value="RIFMO-like"/>
</dbReference>
<keyword evidence="1" id="KW-0285">Flavoprotein</keyword>
<dbReference type="RefSeq" id="XP_014553781.1">
    <property type="nucleotide sequence ID" value="XM_014698295.1"/>
</dbReference>
<gene>
    <name evidence="5" type="ORF">COCVIDRAFT_40205</name>
</gene>
<evidence type="ECO:0000259" key="4">
    <source>
        <dbReference type="Pfam" id="PF01494"/>
    </source>
</evidence>
<dbReference type="Pfam" id="PF01494">
    <property type="entry name" value="FAD_binding_3"/>
    <property type="match status" value="1"/>
</dbReference>
<evidence type="ECO:0000313" key="5">
    <source>
        <dbReference type="EMBL" id="EUN24200.1"/>
    </source>
</evidence>
<dbReference type="InterPro" id="IPR002938">
    <property type="entry name" value="FAD-bd"/>
</dbReference>
<dbReference type="Proteomes" id="UP000054337">
    <property type="component" value="Unassembled WGS sequence"/>
</dbReference>
<proteinExistence type="predicted"/>
<dbReference type="InterPro" id="IPR036188">
    <property type="entry name" value="FAD/NAD-bd_sf"/>
</dbReference>
<dbReference type="HOGENOM" id="CLU_009665_14_0_1"/>